<keyword evidence="3" id="KW-1185">Reference proteome</keyword>
<sequence>MKRHFNKNNGTANIEAAKKKPYRNEIKLSDKALTQAESQVQSKAQFMSIDQADLLSRWSIFH</sequence>
<dbReference type="EMBL" id="JXTB01000020">
    <property type="protein sequence ID" value="PON76070.1"/>
    <property type="molecule type" value="Genomic_DNA"/>
</dbReference>
<dbReference type="Proteomes" id="UP000237105">
    <property type="component" value="Unassembled WGS sequence"/>
</dbReference>
<comment type="caution">
    <text evidence="2">The sequence shown here is derived from an EMBL/GenBank/DDBJ whole genome shotgun (WGS) entry which is preliminary data.</text>
</comment>
<dbReference type="AlphaFoldDB" id="A0A2P5DS07"/>
<gene>
    <name evidence="2" type="ORF">PanWU01x14_037860</name>
</gene>
<feature type="region of interest" description="Disordered" evidence="1">
    <location>
        <begin position="1"/>
        <end position="21"/>
    </location>
</feature>
<evidence type="ECO:0000313" key="2">
    <source>
        <dbReference type="EMBL" id="PON76070.1"/>
    </source>
</evidence>
<organism evidence="2 3">
    <name type="scientific">Parasponia andersonii</name>
    <name type="common">Sponia andersonii</name>
    <dbReference type="NCBI Taxonomy" id="3476"/>
    <lineage>
        <taxon>Eukaryota</taxon>
        <taxon>Viridiplantae</taxon>
        <taxon>Streptophyta</taxon>
        <taxon>Embryophyta</taxon>
        <taxon>Tracheophyta</taxon>
        <taxon>Spermatophyta</taxon>
        <taxon>Magnoliopsida</taxon>
        <taxon>eudicotyledons</taxon>
        <taxon>Gunneridae</taxon>
        <taxon>Pentapetalae</taxon>
        <taxon>rosids</taxon>
        <taxon>fabids</taxon>
        <taxon>Rosales</taxon>
        <taxon>Cannabaceae</taxon>
        <taxon>Parasponia</taxon>
    </lineage>
</organism>
<protein>
    <submittedName>
        <fullName evidence="2">Uncharacterized protein</fullName>
    </submittedName>
</protein>
<reference evidence="3" key="1">
    <citation type="submission" date="2016-06" db="EMBL/GenBank/DDBJ databases">
        <title>Parallel loss of symbiosis genes in relatives of nitrogen-fixing non-legume Parasponia.</title>
        <authorList>
            <person name="Van Velzen R."/>
            <person name="Holmer R."/>
            <person name="Bu F."/>
            <person name="Rutten L."/>
            <person name="Van Zeijl A."/>
            <person name="Liu W."/>
            <person name="Santuari L."/>
            <person name="Cao Q."/>
            <person name="Sharma T."/>
            <person name="Shen D."/>
            <person name="Roswanjaya Y."/>
            <person name="Wardhani T."/>
            <person name="Kalhor M.S."/>
            <person name="Jansen J."/>
            <person name="Van den Hoogen J."/>
            <person name="Gungor B."/>
            <person name="Hartog M."/>
            <person name="Hontelez J."/>
            <person name="Verver J."/>
            <person name="Yang W.-C."/>
            <person name="Schijlen E."/>
            <person name="Repin R."/>
            <person name="Schilthuizen M."/>
            <person name="Schranz E."/>
            <person name="Heidstra R."/>
            <person name="Miyata K."/>
            <person name="Fedorova E."/>
            <person name="Kohlen W."/>
            <person name="Bisseling T."/>
            <person name="Smit S."/>
            <person name="Geurts R."/>
        </authorList>
    </citation>
    <scope>NUCLEOTIDE SEQUENCE [LARGE SCALE GENOMIC DNA]</scope>
    <source>
        <strain evidence="3">cv. WU1-14</strain>
    </source>
</reference>
<accession>A0A2P5DS07</accession>
<evidence type="ECO:0000313" key="3">
    <source>
        <dbReference type="Proteomes" id="UP000237105"/>
    </source>
</evidence>
<proteinExistence type="predicted"/>
<name>A0A2P5DS07_PARAD</name>
<evidence type="ECO:0000256" key="1">
    <source>
        <dbReference type="SAM" id="MobiDB-lite"/>
    </source>
</evidence>